<accession>A0ABQ3AC43</accession>
<dbReference type="Proteomes" id="UP000600946">
    <property type="component" value="Unassembled WGS sequence"/>
</dbReference>
<gene>
    <name evidence="2" type="ORF">GCM10010326_39680</name>
</gene>
<sequence length="136" mass="13652">MNVTKRHSLRIATVGVLSAACVALAGTAMAADATTSAPAAQRTAAVQAGITAKPSATSVGAWQLFRVTGTTTGLKAGSKVTLQQKQNGKWVALPASAPISGNGSYSLGVKLGLKGKNELRIVSGNTASAVFSVTVR</sequence>
<dbReference type="RefSeq" id="WP_190027823.1">
    <property type="nucleotide sequence ID" value="NZ_BMUU01000006.1"/>
</dbReference>
<dbReference type="EMBL" id="BMUU01000006">
    <property type="protein sequence ID" value="GGY41609.1"/>
    <property type="molecule type" value="Genomic_DNA"/>
</dbReference>
<dbReference type="PROSITE" id="PS51257">
    <property type="entry name" value="PROKAR_LIPOPROTEIN"/>
    <property type="match status" value="1"/>
</dbReference>
<keyword evidence="3" id="KW-1185">Reference proteome</keyword>
<comment type="caution">
    <text evidence="2">The sequence shown here is derived from an EMBL/GenBank/DDBJ whole genome shotgun (WGS) entry which is preliminary data.</text>
</comment>
<evidence type="ECO:0000256" key="1">
    <source>
        <dbReference type="SAM" id="SignalP"/>
    </source>
</evidence>
<organism evidence="2 3">
    <name type="scientific">Streptomyces xanthochromogenes</name>
    <dbReference type="NCBI Taxonomy" id="67384"/>
    <lineage>
        <taxon>Bacteria</taxon>
        <taxon>Bacillati</taxon>
        <taxon>Actinomycetota</taxon>
        <taxon>Actinomycetes</taxon>
        <taxon>Kitasatosporales</taxon>
        <taxon>Streptomycetaceae</taxon>
        <taxon>Streptomyces</taxon>
    </lineage>
</organism>
<feature type="signal peptide" evidence="1">
    <location>
        <begin position="1"/>
        <end position="30"/>
    </location>
</feature>
<keyword evidence="1" id="KW-0732">Signal</keyword>
<protein>
    <recommendedName>
        <fullName evidence="4">Secreted protein</fullName>
    </recommendedName>
</protein>
<evidence type="ECO:0000313" key="3">
    <source>
        <dbReference type="Proteomes" id="UP000600946"/>
    </source>
</evidence>
<dbReference type="GeneID" id="96291908"/>
<evidence type="ECO:0000313" key="2">
    <source>
        <dbReference type="EMBL" id="GGY41609.1"/>
    </source>
</evidence>
<feature type="chain" id="PRO_5045983596" description="Secreted protein" evidence="1">
    <location>
        <begin position="31"/>
        <end position="136"/>
    </location>
</feature>
<reference evidence="3" key="1">
    <citation type="journal article" date="2019" name="Int. J. Syst. Evol. Microbiol.">
        <title>The Global Catalogue of Microorganisms (GCM) 10K type strain sequencing project: providing services to taxonomists for standard genome sequencing and annotation.</title>
        <authorList>
            <consortium name="The Broad Institute Genomics Platform"/>
            <consortium name="The Broad Institute Genome Sequencing Center for Infectious Disease"/>
            <person name="Wu L."/>
            <person name="Ma J."/>
        </authorList>
    </citation>
    <scope>NUCLEOTIDE SEQUENCE [LARGE SCALE GENOMIC DNA]</scope>
    <source>
        <strain evidence="3">JCM 4594</strain>
    </source>
</reference>
<proteinExistence type="predicted"/>
<evidence type="ECO:0008006" key="4">
    <source>
        <dbReference type="Google" id="ProtNLM"/>
    </source>
</evidence>
<name>A0ABQ3AC43_9ACTN</name>